<dbReference type="InterPro" id="IPR012340">
    <property type="entry name" value="NA-bd_OB-fold"/>
</dbReference>
<proteinExistence type="inferred from homology"/>
<dbReference type="Pfam" id="PF08206">
    <property type="entry name" value="OB_RNB"/>
    <property type="match status" value="1"/>
</dbReference>
<dbReference type="InterPro" id="IPR040476">
    <property type="entry name" value="CSD2"/>
</dbReference>
<evidence type="ECO:0000313" key="10">
    <source>
        <dbReference type="EMBL" id="GFO85016.1"/>
    </source>
</evidence>
<comment type="subcellular location">
    <subcellularLocation>
        <location evidence="2 8">Cytoplasm</location>
    </subcellularLocation>
</comment>
<dbReference type="Pfam" id="PF17876">
    <property type="entry name" value="CSD2"/>
    <property type="match status" value="1"/>
</dbReference>
<dbReference type="InterPro" id="IPR011129">
    <property type="entry name" value="CSD"/>
</dbReference>
<evidence type="ECO:0000256" key="8">
    <source>
        <dbReference type="HAMAP-Rule" id="MF_01895"/>
    </source>
</evidence>
<dbReference type="InterPro" id="IPR001900">
    <property type="entry name" value="RNase_II/R"/>
</dbReference>
<dbReference type="InterPro" id="IPR050180">
    <property type="entry name" value="RNR_Ribonuclease"/>
</dbReference>
<dbReference type="PANTHER" id="PTHR23355">
    <property type="entry name" value="RIBONUCLEASE"/>
    <property type="match status" value="1"/>
</dbReference>
<dbReference type="SMART" id="SM00316">
    <property type="entry name" value="S1"/>
    <property type="match status" value="1"/>
</dbReference>
<evidence type="ECO:0000256" key="7">
    <source>
        <dbReference type="ARBA" id="ARBA00022884"/>
    </source>
</evidence>
<dbReference type="NCBIfam" id="TIGR02063">
    <property type="entry name" value="RNase_R"/>
    <property type="match status" value="1"/>
</dbReference>
<protein>
    <recommendedName>
        <fullName evidence="8">Ribonuclease R</fullName>
        <shortName evidence="8">RNase R</shortName>
        <ecNumber evidence="8">3.1.13.1</ecNumber>
    </recommendedName>
</protein>
<keyword evidence="3 8" id="KW-0963">Cytoplasm</keyword>
<dbReference type="SMART" id="SM00357">
    <property type="entry name" value="CSP"/>
    <property type="match status" value="2"/>
</dbReference>
<evidence type="ECO:0000256" key="2">
    <source>
        <dbReference type="ARBA" id="ARBA00004496"/>
    </source>
</evidence>
<keyword evidence="6 8" id="KW-0269">Exonuclease</keyword>
<dbReference type="SMART" id="SM00955">
    <property type="entry name" value="RNB"/>
    <property type="match status" value="1"/>
</dbReference>
<dbReference type="Pfam" id="PF00575">
    <property type="entry name" value="S1"/>
    <property type="match status" value="1"/>
</dbReference>
<keyword evidence="4 8" id="KW-0540">Nuclease</keyword>
<evidence type="ECO:0000256" key="4">
    <source>
        <dbReference type="ARBA" id="ARBA00022722"/>
    </source>
</evidence>
<gene>
    <name evidence="8 10" type="primary">rnr</name>
    <name evidence="10" type="ORF">ANBU17_13630</name>
</gene>
<dbReference type="Proteomes" id="UP000613208">
    <property type="component" value="Unassembled WGS sequence"/>
</dbReference>
<evidence type="ECO:0000256" key="6">
    <source>
        <dbReference type="ARBA" id="ARBA00022839"/>
    </source>
</evidence>
<dbReference type="EC" id="3.1.13.1" evidence="8"/>
<evidence type="ECO:0000256" key="5">
    <source>
        <dbReference type="ARBA" id="ARBA00022801"/>
    </source>
</evidence>
<dbReference type="CDD" id="cd04471">
    <property type="entry name" value="S1_RNase_R"/>
    <property type="match status" value="1"/>
</dbReference>
<dbReference type="NCBIfam" id="TIGR00358">
    <property type="entry name" value="3_prime_RNase"/>
    <property type="match status" value="1"/>
</dbReference>
<dbReference type="GO" id="GO:0008859">
    <property type="term" value="F:exoribonuclease II activity"/>
    <property type="evidence" value="ECO:0007669"/>
    <property type="project" value="UniProtKB-UniRule"/>
</dbReference>
<dbReference type="InterPro" id="IPR011805">
    <property type="entry name" value="RNase_R"/>
</dbReference>
<dbReference type="GO" id="GO:0005829">
    <property type="term" value="C:cytosol"/>
    <property type="evidence" value="ECO:0007669"/>
    <property type="project" value="TreeGrafter"/>
</dbReference>
<evidence type="ECO:0000256" key="1">
    <source>
        <dbReference type="ARBA" id="ARBA00001849"/>
    </source>
</evidence>
<accession>A0A916Q9D4</accession>
<dbReference type="GO" id="GO:0006402">
    <property type="term" value="P:mRNA catabolic process"/>
    <property type="evidence" value="ECO:0007669"/>
    <property type="project" value="TreeGrafter"/>
</dbReference>
<dbReference type="RefSeq" id="WP_201310716.1">
    <property type="nucleotide sequence ID" value="NZ_BLYI01000027.1"/>
</dbReference>
<comment type="similarity">
    <text evidence="8">Belongs to the RNR ribonuclease family. RNase R subfamily.</text>
</comment>
<feature type="domain" description="S1 motif" evidence="9">
    <location>
        <begin position="626"/>
        <end position="706"/>
    </location>
</feature>
<evidence type="ECO:0000256" key="3">
    <source>
        <dbReference type="ARBA" id="ARBA00022490"/>
    </source>
</evidence>
<dbReference type="InterPro" id="IPR004476">
    <property type="entry name" value="RNase_II/RNase_R"/>
</dbReference>
<dbReference type="InterPro" id="IPR013223">
    <property type="entry name" value="RNase_B_OB_dom"/>
</dbReference>
<dbReference type="Gene3D" id="2.40.50.140">
    <property type="entry name" value="Nucleic acid-binding proteins"/>
    <property type="match status" value="3"/>
</dbReference>
<keyword evidence="11" id="KW-1185">Reference proteome</keyword>
<dbReference type="GO" id="GO:0003723">
    <property type="term" value="F:RNA binding"/>
    <property type="evidence" value="ECO:0007669"/>
    <property type="project" value="UniProtKB-UniRule"/>
</dbReference>
<reference evidence="10" key="1">
    <citation type="submission" date="2020-06" db="EMBL/GenBank/DDBJ databases">
        <title>Characterization of fructooligosaccharide metabolism and fructooligosaccharide-degrading enzymes in human commensal butyrate producers.</title>
        <authorList>
            <person name="Tanno H."/>
            <person name="Fujii T."/>
            <person name="Hirano K."/>
            <person name="Maeno S."/>
            <person name="Tonozuka T."/>
            <person name="Sakamoto M."/>
            <person name="Ohkuma M."/>
            <person name="Tochio T."/>
            <person name="Endo A."/>
        </authorList>
    </citation>
    <scope>NUCLEOTIDE SEQUENCE</scope>
    <source>
        <strain evidence="10">JCM 17466</strain>
    </source>
</reference>
<keyword evidence="5 8" id="KW-0378">Hydrolase</keyword>
<dbReference type="EMBL" id="BLYI01000027">
    <property type="protein sequence ID" value="GFO85016.1"/>
    <property type="molecule type" value="Genomic_DNA"/>
</dbReference>
<dbReference type="PROSITE" id="PS50126">
    <property type="entry name" value="S1"/>
    <property type="match status" value="1"/>
</dbReference>
<dbReference type="AlphaFoldDB" id="A0A916Q9D4"/>
<dbReference type="InterPro" id="IPR003029">
    <property type="entry name" value="S1_domain"/>
</dbReference>
<dbReference type="HAMAP" id="MF_01895">
    <property type="entry name" value="RNase_R"/>
    <property type="match status" value="1"/>
</dbReference>
<dbReference type="SUPFAM" id="SSF50249">
    <property type="entry name" value="Nucleic acid-binding proteins"/>
    <property type="match status" value="4"/>
</dbReference>
<evidence type="ECO:0000259" key="9">
    <source>
        <dbReference type="PROSITE" id="PS50126"/>
    </source>
</evidence>
<sequence length="721" mass="83363">MKNQRDERKKKIKALIYDKHYRPMKQKEIGYLMQVTPEDRPEFVKLLEELVEEGSIEVTKRGKYKPIEKEVLKGVFTCTKNGYGFVAVEGKEEDYYINEKNMNGAFHEDTVLIETIDTQRKSGHHTEAKIIKILERGLKTIVGTLEKNQNFGFVVPDNQRFDSDIFLSKEECKNLTSGFKVLVEITDYGDERHSPEGKIIEVLGHRDDPRVDILSIVKAYNIPTEFNELIEKQLKTIPVEIDGDDYPGRKDLRDLPTVTIDGEDAKDLDDAITLSKKGSHYLLGVHIADVSEYVTEGSPLDQEALKRGTSVYLVDRVIPMLPHQLSNGICSLNAGCDRLALSCLMEIDEEGKVVDHEIAETVIRVNERMTYTSVAAILEGNLNERKRYENLVSMFELMKELSDILRERRHARGSIDFDFPESKIILDKKGHTVDVFPQVRNAATKIIEDFMLCANETVAEEFYWREIPFLYRTHDIPDGEKVDKLQAFLQNFGIYLKINREELHPMEVQKLLTKIEGTPEEPLISRLTLRSMKQAKYTVQCSLHFGLSTRYYCHFTSPIRRYPDLQIHRIIKENLHGTFTPERFAHYERILPKVAEQTSKTERRADETEREVEKLKKAEYMKRRIGEVHRGIISSITSWGVYVELPNTVEGMIHVSKLPGDFYYYDEATYSMVGERTGRQFKLGEQVKIRVAGVDMLLKNIDFDLEEDDDGEDQWNKADRQ</sequence>
<evidence type="ECO:0000313" key="11">
    <source>
        <dbReference type="Proteomes" id="UP000613208"/>
    </source>
</evidence>
<comment type="function">
    <text evidence="8">3'-5' exoribonuclease that releases 5'-nucleoside monophosphates and is involved in maturation of structured RNAs.</text>
</comment>
<dbReference type="PANTHER" id="PTHR23355:SF9">
    <property type="entry name" value="DIS3-LIKE EXONUCLEASE 2"/>
    <property type="match status" value="1"/>
</dbReference>
<keyword evidence="7 8" id="KW-0694">RNA-binding</keyword>
<organism evidence="10 11">
    <name type="scientific">Anaerostipes butyraticus</name>
    <dbReference type="NCBI Taxonomy" id="645466"/>
    <lineage>
        <taxon>Bacteria</taxon>
        <taxon>Bacillati</taxon>
        <taxon>Bacillota</taxon>
        <taxon>Clostridia</taxon>
        <taxon>Lachnospirales</taxon>
        <taxon>Lachnospiraceae</taxon>
        <taxon>Anaerostipes</taxon>
    </lineage>
</organism>
<dbReference type="Pfam" id="PF00773">
    <property type="entry name" value="RNB"/>
    <property type="match status" value="1"/>
</dbReference>
<comment type="catalytic activity">
    <reaction evidence="1 8">
        <text>Exonucleolytic cleavage in the 3'- to 5'-direction to yield nucleoside 5'-phosphates.</text>
        <dbReference type="EC" id="3.1.13.1"/>
    </reaction>
</comment>
<name>A0A916Q9D4_9FIRM</name>
<comment type="caution">
    <text evidence="10">The sequence shown here is derived from an EMBL/GenBank/DDBJ whole genome shotgun (WGS) entry which is preliminary data.</text>
</comment>